<keyword evidence="7" id="KW-0418">Kinase</keyword>
<comment type="similarity">
    <text evidence="1">Belongs to the protein kinase superfamily. AGC Ser/Thr protein kinase family. PKC subfamily.</text>
</comment>
<keyword evidence="3" id="KW-0723">Serine/threonine-protein kinase</keyword>
<dbReference type="EMBL" id="JAVRJZ010000008">
    <property type="protein sequence ID" value="KAK2719159.1"/>
    <property type="molecule type" value="Genomic_DNA"/>
</dbReference>
<dbReference type="SUPFAM" id="SSF56112">
    <property type="entry name" value="Protein kinase-like (PK-like)"/>
    <property type="match status" value="1"/>
</dbReference>
<feature type="binding site" evidence="12">
    <location>
        <position position="759"/>
    </location>
    <ligand>
        <name>ATP</name>
        <dbReference type="ChEBI" id="CHEBI:30616"/>
    </ligand>
</feature>
<dbReference type="Gene3D" id="1.10.287.160">
    <property type="entry name" value="HR1 repeat"/>
    <property type="match status" value="3"/>
</dbReference>
<feature type="domain" description="AGC-kinase C-terminal" evidence="16">
    <location>
        <begin position="990"/>
        <end position="1057"/>
    </location>
</feature>
<keyword evidence="8 12" id="KW-0067">ATP-binding</keyword>
<dbReference type="Proteomes" id="UP001187531">
    <property type="component" value="Unassembled WGS sequence"/>
</dbReference>
<feature type="coiled-coil region" evidence="13">
    <location>
        <begin position="30"/>
        <end position="93"/>
    </location>
</feature>
<dbReference type="PROSITE" id="PS00108">
    <property type="entry name" value="PROTEIN_KINASE_ST"/>
    <property type="match status" value="1"/>
</dbReference>
<gene>
    <name evidence="18" type="ORF">QYM36_004856</name>
</gene>
<dbReference type="InterPro" id="IPR017441">
    <property type="entry name" value="Protein_kinase_ATP_BS"/>
</dbReference>
<evidence type="ECO:0000256" key="14">
    <source>
        <dbReference type="SAM" id="MobiDB-lite"/>
    </source>
</evidence>
<dbReference type="Gene3D" id="1.10.510.10">
    <property type="entry name" value="Transferase(Phosphotransferase) domain 1"/>
    <property type="match status" value="1"/>
</dbReference>
<keyword evidence="6 12" id="KW-0547">Nucleotide-binding</keyword>
<dbReference type="FunFam" id="3.30.200.20:FF:000058">
    <property type="entry name" value="Putative serine/threonine-protein kinase N2"/>
    <property type="match status" value="1"/>
</dbReference>
<dbReference type="CDD" id="cd11625">
    <property type="entry name" value="HR1_PKN_3"/>
    <property type="match status" value="1"/>
</dbReference>
<organism evidence="18 19">
    <name type="scientific">Artemia franciscana</name>
    <name type="common">Brine shrimp</name>
    <name type="synonym">Artemia sanfranciscana</name>
    <dbReference type="NCBI Taxonomy" id="6661"/>
    <lineage>
        <taxon>Eukaryota</taxon>
        <taxon>Metazoa</taxon>
        <taxon>Ecdysozoa</taxon>
        <taxon>Arthropoda</taxon>
        <taxon>Crustacea</taxon>
        <taxon>Branchiopoda</taxon>
        <taxon>Anostraca</taxon>
        <taxon>Artemiidae</taxon>
        <taxon>Artemia</taxon>
    </lineage>
</organism>
<evidence type="ECO:0000256" key="9">
    <source>
        <dbReference type="ARBA" id="ARBA00047272"/>
    </source>
</evidence>
<keyword evidence="4" id="KW-0597">Phosphoprotein</keyword>
<dbReference type="InterPro" id="IPR008271">
    <property type="entry name" value="Ser/Thr_kinase_AS"/>
</dbReference>
<feature type="compositionally biased region" description="Basic and acidic residues" evidence="14">
    <location>
        <begin position="120"/>
        <end position="134"/>
    </location>
</feature>
<dbReference type="SUPFAM" id="SSF49562">
    <property type="entry name" value="C2 domain (Calcium/lipid-binding domain, CaLB)"/>
    <property type="match status" value="1"/>
</dbReference>
<evidence type="ECO:0000259" key="15">
    <source>
        <dbReference type="PROSITE" id="PS50011"/>
    </source>
</evidence>
<comment type="caution">
    <text evidence="18">The sequence shown here is derived from an EMBL/GenBank/DDBJ whole genome shotgun (WGS) entry which is preliminary data.</text>
</comment>
<keyword evidence="5" id="KW-0808">Transferase</keyword>
<evidence type="ECO:0000256" key="1">
    <source>
        <dbReference type="ARBA" id="ARBA00005490"/>
    </source>
</evidence>
<feature type="region of interest" description="Disordered" evidence="14">
    <location>
        <begin position="120"/>
        <end position="147"/>
    </location>
</feature>
<evidence type="ECO:0000256" key="4">
    <source>
        <dbReference type="ARBA" id="ARBA00022553"/>
    </source>
</evidence>
<feature type="domain" description="REM-1" evidence="17">
    <location>
        <begin position="135"/>
        <end position="212"/>
    </location>
</feature>
<feature type="region of interest" description="Disordered" evidence="14">
    <location>
        <begin position="507"/>
        <end position="580"/>
    </location>
</feature>
<sequence length="1057" mass="120080">MKMEEYVNDIVHDVCERFSIRDDFRNMSVVQRLEKLRKVLKDEYNKELRLKEGAERMKRAHGGKKTSDVNLAVKESNTKLVELANELSHIESELIMIQTQSAVQNDGMYFANQTYITMPEHERSRPNSGTERDFASFPGPQSMQDISSLSTLEKQLEREMKMKQGAENMVQQFQHTKDKESLEQAKKMYSDSKAKVDFLKMTIAKLLEEETNGTLKSKKESNDYGIMSSLDERIEELRRHLRIEAAVVKGAKNAITLLQGVKTDKKALSEAQTSLNESLQRLDLIRHSLELRLKEISPQSPLAMELKRELESVYSITSSPGSISYVNSHGRNSTNNLRGLPYTKPAAITGKLEVRLMGCQDLMEDIPGRSRKPVLTNSPSGDLKSFFSKSKSYNVKDEISNDIMAILRLDNQVVGQTAWKPCSQQAWDQRFSIDLEKSRELVVDIFWKDWRGLCGVTFLRLEDFVDNICQGRPLLLEPKGLLFAEIKFLNPMISRIPNIRRGNKVFKGRKNEKPDKWHKRLKSGDDSRVVNVPPSRPISSRTSIELSSATSDEEISEVPGERKEAMDPGLSVSRPLGVEATTPYPNTYPAAQLARGMEVLEQRIQALSMPGSTYGIPEPIAPRPQPQPAPRSYHQPLQDRPSGPVVGGIRVLPPVVPPNFNPRPSQSQLPPPPDIAQTPSVYLPEHTRHPLAPPRGHHVSGHDMRSSFVSDVRLQRPPKPEFAGMALDQFRFISVLGRGHFGKVILAQYLNTREYFAIKALKKGDIIARDEVESLLAEKRIFEVANSTRHPFLVNLFACFQTEAHVCFVMEYAAGGDLMMHIHADVFSELRAVFYAACVVLGLQYLHENKIIYRDLKLDNLLLDTEGYVKIADFGLCKEGMGFGDRTSTFCGTPEFLAPEVLTEPTYTRAVDWWGLGVLIFEMLVGESPFPGDDEEEVFESIVNDEVRYPKFLSVESIAIMRKLLKKNPERRLGASERDAEDVRRQPFFKGISWEDLLSRRIKPPFVPCVRTMEDVSNFDEEFTSERPILTPPKDQRPLSELEQNQFKDFNYMADWC</sequence>
<evidence type="ECO:0000256" key="5">
    <source>
        <dbReference type="ARBA" id="ARBA00022679"/>
    </source>
</evidence>
<dbReference type="AlphaFoldDB" id="A0AA88LAM0"/>
<dbReference type="Pfam" id="PF00069">
    <property type="entry name" value="Pkinase"/>
    <property type="match status" value="1"/>
</dbReference>
<dbReference type="Gene3D" id="3.30.200.20">
    <property type="entry name" value="Phosphorylase Kinase, domain 1"/>
    <property type="match status" value="1"/>
</dbReference>
<dbReference type="PROSITE" id="PS51860">
    <property type="entry name" value="REM_1"/>
    <property type="match status" value="2"/>
</dbReference>
<feature type="domain" description="Protein kinase" evidence="15">
    <location>
        <begin position="730"/>
        <end position="989"/>
    </location>
</feature>
<accession>A0AA88LAM0</accession>
<evidence type="ECO:0000256" key="8">
    <source>
        <dbReference type="ARBA" id="ARBA00022840"/>
    </source>
</evidence>
<comment type="catalytic activity">
    <reaction evidence="10">
        <text>L-seryl-[protein] + ATP = O-phospho-L-seryl-[protein] + ADP + H(+)</text>
        <dbReference type="Rhea" id="RHEA:17989"/>
        <dbReference type="Rhea" id="RHEA-COMP:9863"/>
        <dbReference type="Rhea" id="RHEA-COMP:11604"/>
        <dbReference type="ChEBI" id="CHEBI:15378"/>
        <dbReference type="ChEBI" id="CHEBI:29999"/>
        <dbReference type="ChEBI" id="CHEBI:30616"/>
        <dbReference type="ChEBI" id="CHEBI:83421"/>
        <dbReference type="ChEBI" id="CHEBI:456216"/>
        <dbReference type="EC" id="2.7.11.13"/>
    </reaction>
</comment>
<evidence type="ECO:0000313" key="18">
    <source>
        <dbReference type="EMBL" id="KAK2719159.1"/>
    </source>
</evidence>
<dbReference type="EC" id="2.7.11.13" evidence="2"/>
<keyword evidence="11 13" id="KW-0175">Coiled coil</keyword>
<evidence type="ECO:0000256" key="13">
    <source>
        <dbReference type="SAM" id="Coils"/>
    </source>
</evidence>
<dbReference type="CDD" id="cd05589">
    <property type="entry name" value="STKc_PKN"/>
    <property type="match status" value="1"/>
</dbReference>
<feature type="region of interest" description="Disordered" evidence="14">
    <location>
        <begin position="658"/>
        <end position="680"/>
    </location>
</feature>
<dbReference type="InterPro" id="IPR011072">
    <property type="entry name" value="HR1_rho-bd"/>
</dbReference>
<dbReference type="GO" id="GO:0005524">
    <property type="term" value="F:ATP binding"/>
    <property type="evidence" value="ECO:0007669"/>
    <property type="project" value="UniProtKB-UniRule"/>
</dbReference>
<dbReference type="GO" id="GO:0004697">
    <property type="term" value="F:diacylglycerol-dependent serine/threonine kinase activity"/>
    <property type="evidence" value="ECO:0007669"/>
    <property type="project" value="UniProtKB-EC"/>
</dbReference>
<dbReference type="PROSITE" id="PS51285">
    <property type="entry name" value="AGC_KINASE_CTER"/>
    <property type="match status" value="1"/>
</dbReference>
<evidence type="ECO:0000256" key="11">
    <source>
        <dbReference type="PROSITE-ProRule" id="PRU01207"/>
    </source>
</evidence>
<dbReference type="FunFam" id="1.10.510.10:FF:000038">
    <property type="entry name" value="serine/threonine-protein kinase N2 isoform X1"/>
    <property type="match status" value="1"/>
</dbReference>
<dbReference type="InterPro" id="IPR017892">
    <property type="entry name" value="Pkinase_C"/>
</dbReference>
<name>A0AA88LAM0_ARTSF</name>
<dbReference type="InterPro" id="IPR000961">
    <property type="entry name" value="AGC-kinase_C"/>
</dbReference>
<evidence type="ECO:0000256" key="7">
    <source>
        <dbReference type="ARBA" id="ARBA00022777"/>
    </source>
</evidence>
<dbReference type="InterPro" id="IPR000719">
    <property type="entry name" value="Prot_kinase_dom"/>
</dbReference>
<dbReference type="Pfam" id="PF02185">
    <property type="entry name" value="HR1"/>
    <property type="match status" value="2"/>
</dbReference>
<dbReference type="InterPro" id="IPR011009">
    <property type="entry name" value="Kinase-like_dom_sf"/>
</dbReference>
<protein>
    <recommendedName>
        <fullName evidence="2">protein kinase C</fullName>
        <ecNumber evidence="2">2.7.11.13</ecNumber>
    </recommendedName>
</protein>
<evidence type="ECO:0000259" key="17">
    <source>
        <dbReference type="PROSITE" id="PS51860"/>
    </source>
</evidence>
<feature type="compositionally biased region" description="Pro residues" evidence="14">
    <location>
        <begin position="619"/>
        <end position="629"/>
    </location>
</feature>
<evidence type="ECO:0000256" key="10">
    <source>
        <dbReference type="ARBA" id="ARBA00047470"/>
    </source>
</evidence>
<dbReference type="InterPro" id="IPR036274">
    <property type="entry name" value="HR1_rpt_sf"/>
</dbReference>
<reference evidence="18" key="1">
    <citation type="submission" date="2023-07" db="EMBL/GenBank/DDBJ databases">
        <title>Chromosome-level genome assembly of Artemia franciscana.</title>
        <authorList>
            <person name="Jo E."/>
        </authorList>
    </citation>
    <scope>NUCLEOTIDE SEQUENCE</scope>
    <source>
        <tissue evidence="18">Whole body</tissue>
    </source>
</reference>
<dbReference type="InterPro" id="IPR035892">
    <property type="entry name" value="C2_domain_sf"/>
</dbReference>
<evidence type="ECO:0000313" key="19">
    <source>
        <dbReference type="Proteomes" id="UP001187531"/>
    </source>
</evidence>
<dbReference type="Pfam" id="PF00433">
    <property type="entry name" value="Pkinase_C"/>
    <property type="match status" value="1"/>
</dbReference>
<evidence type="ECO:0000256" key="3">
    <source>
        <dbReference type="ARBA" id="ARBA00022527"/>
    </source>
</evidence>
<evidence type="ECO:0000259" key="16">
    <source>
        <dbReference type="PROSITE" id="PS51285"/>
    </source>
</evidence>
<evidence type="ECO:0000256" key="2">
    <source>
        <dbReference type="ARBA" id="ARBA00012429"/>
    </source>
</evidence>
<evidence type="ECO:0000256" key="6">
    <source>
        <dbReference type="ARBA" id="ARBA00022741"/>
    </source>
</evidence>
<feature type="region of interest" description="Disordered" evidence="14">
    <location>
        <begin position="610"/>
        <end position="641"/>
    </location>
</feature>
<comment type="catalytic activity">
    <reaction evidence="9">
        <text>L-threonyl-[protein] + ATP = O-phospho-L-threonyl-[protein] + ADP + H(+)</text>
        <dbReference type="Rhea" id="RHEA:46608"/>
        <dbReference type="Rhea" id="RHEA-COMP:11060"/>
        <dbReference type="Rhea" id="RHEA-COMP:11605"/>
        <dbReference type="ChEBI" id="CHEBI:15378"/>
        <dbReference type="ChEBI" id="CHEBI:30013"/>
        <dbReference type="ChEBI" id="CHEBI:30616"/>
        <dbReference type="ChEBI" id="CHEBI:61977"/>
        <dbReference type="ChEBI" id="CHEBI:456216"/>
        <dbReference type="EC" id="2.7.11.13"/>
    </reaction>
</comment>
<evidence type="ECO:0000256" key="12">
    <source>
        <dbReference type="PROSITE-ProRule" id="PRU10141"/>
    </source>
</evidence>
<proteinExistence type="inferred from homology"/>
<dbReference type="PANTHER" id="PTHR24351">
    <property type="entry name" value="RIBOSOMAL PROTEIN S6 KINASE"/>
    <property type="match status" value="1"/>
</dbReference>
<dbReference type="SMART" id="SM00742">
    <property type="entry name" value="Hr1"/>
    <property type="match status" value="3"/>
</dbReference>
<dbReference type="SMART" id="SM00220">
    <property type="entry name" value="S_TKc"/>
    <property type="match status" value="1"/>
</dbReference>
<dbReference type="SMART" id="SM00133">
    <property type="entry name" value="S_TK_X"/>
    <property type="match status" value="1"/>
</dbReference>
<dbReference type="SUPFAM" id="SSF46585">
    <property type="entry name" value="HR1 repeat"/>
    <property type="match status" value="3"/>
</dbReference>
<dbReference type="PROSITE" id="PS50011">
    <property type="entry name" value="PROTEIN_KINASE_DOM"/>
    <property type="match status" value="1"/>
</dbReference>
<dbReference type="PROSITE" id="PS00107">
    <property type="entry name" value="PROTEIN_KINASE_ATP"/>
    <property type="match status" value="1"/>
</dbReference>
<dbReference type="GO" id="GO:0007165">
    <property type="term" value="P:signal transduction"/>
    <property type="evidence" value="ECO:0007669"/>
    <property type="project" value="InterPro"/>
</dbReference>
<feature type="domain" description="REM-1" evidence="17">
    <location>
        <begin position="216"/>
        <end position="298"/>
    </location>
</feature>
<keyword evidence="19" id="KW-1185">Reference proteome</keyword>